<dbReference type="Proteomes" id="UP000054270">
    <property type="component" value="Unassembled WGS sequence"/>
</dbReference>
<name>A0A0D2NE26_HYPSF</name>
<proteinExistence type="predicted"/>
<sequence>MKSAPPMYVEEASGSMPVRKRPSTLRRVLHGLLFILVLALLAKWIKSASIYSWIKEYRREFDVHDNRWHYDVPSDIVMGDCIQGSEWTKGGYRGIKSYDFSGTSFDLSLSSDNLFVLSRGWLSGGVLVLVTSRDQAKDTVTVNVTANYHQEYVRSLAKACLVSRAGNQQGVGIFTPTWESGRRPQKREDIMHISTTVTFPESLDESSAVVIKGLETDVPDTHFIFTRALWSKITFKSISLTGSKAYIYVQKKQ</sequence>
<protein>
    <submittedName>
        <fullName evidence="1">Uncharacterized protein</fullName>
    </submittedName>
</protein>
<evidence type="ECO:0000313" key="2">
    <source>
        <dbReference type="Proteomes" id="UP000054270"/>
    </source>
</evidence>
<evidence type="ECO:0000313" key="1">
    <source>
        <dbReference type="EMBL" id="KJA17299.1"/>
    </source>
</evidence>
<dbReference type="OrthoDB" id="5570013at2759"/>
<accession>A0A0D2NE26</accession>
<keyword evidence="2" id="KW-1185">Reference proteome</keyword>
<dbReference type="STRING" id="945553.A0A0D2NE26"/>
<reference evidence="2" key="1">
    <citation type="submission" date="2014-04" db="EMBL/GenBank/DDBJ databases">
        <title>Evolutionary Origins and Diversification of the Mycorrhizal Mutualists.</title>
        <authorList>
            <consortium name="DOE Joint Genome Institute"/>
            <consortium name="Mycorrhizal Genomics Consortium"/>
            <person name="Kohler A."/>
            <person name="Kuo A."/>
            <person name="Nagy L.G."/>
            <person name="Floudas D."/>
            <person name="Copeland A."/>
            <person name="Barry K.W."/>
            <person name="Cichocki N."/>
            <person name="Veneault-Fourrey C."/>
            <person name="LaButti K."/>
            <person name="Lindquist E.A."/>
            <person name="Lipzen A."/>
            <person name="Lundell T."/>
            <person name="Morin E."/>
            <person name="Murat C."/>
            <person name="Riley R."/>
            <person name="Ohm R."/>
            <person name="Sun H."/>
            <person name="Tunlid A."/>
            <person name="Henrissat B."/>
            <person name="Grigoriev I.V."/>
            <person name="Hibbett D.S."/>
            <person name="Martin F."/>
        </authorList>
    </citation>
    <scope>NUCLEOTIDE SEQUENCE [LARGE SCALE GENOMIC DNA]</scope>
    <source>
        <strain evidence="2">FD-334 SS-4</strain>
    </source>
</reference>
<dbReference type="EMBL" id="KN817606">
    <property type="protein sequence ID" value="KJA17299.1"/>
    <property type="molecule type" value="Genomic_DNA"/>
</dbReference>
<organism evidence="1 2">
    <name type="scientific">Hypholoma sublateritium (strain FD-334 SS-4)</name>
    <dbReference type="NCBI Taxonomy" id="945553"/>
    <lineage>
        <taxon>Eukaryota</taxon>
        <taxon>Fungi</taxon>
        <taxon>Dikarya</taxon>
        <taxon>Basidiomycota</taxon>
        <taxon>Agaricomycotina</taxon>
        <taxon>Agaricomycetes</taxon>
        <taxon>Agaricomycetidae</taxon>
        <taxon>Agaricales</taxon>
        <taxon>Agaricineae</taxon>
        <taxon>Strophariaceae</taxon>
        <taxon>Hypholoma</taxon>
    </lineage>
</organism>
<dbReference type="AlphaFoldDB" id="A0A0D2NE26"/>
<gene>
    <name evidence="1" type="ORF">HYPSUDRAFT_70852</name>
</gene>